<keyword evidence="4" id="KW-0732">Signal</keyword>
<dbReference type="InterPro" id="IPR001134">
    <property type="entry name" value="Netrin_domain"/>
</dbReference>
<dbReference type="Proteomes" id="UP001159405">
    <property type="component" value="Unassembled WGS sequence"/>
</dbReference>
<dbReference type="Gene3D" id="2.40.50.120">
    <property type="match status" value="1"/>
</dbReference>
<evidence type="ECO:0000313" key="7">
    <source>
        <dbReference type="Proteomes" id="UP001159405"/>
    </source>
</evidence>
<dbReference type="PANTHER" id="PTHR11844:SF33">
    <property type="entry name" value="TISSUE INHIBITOR OF METALLOPROTEINASE"/>
    <property type="match status" value="1"/>
</dbReference>
<reference evidence="6 7" key="1">
    <citation type="submission" date="2022-05" db="EMBL/GenBank/DDBJ databases">
        <authorList>
            <consortium name="Genoscope - CEA"/>
            <person name="William W."/>
        </authorList>
    </citation>
    <scope>NUCLEOTIDE SEQUENCE [LARGE SCALE GENOMIC DNA]</scope>
</reference>
<evidence type="ECO:0000256" key="2">
    <source>
        <dbReference type="ARBA" id="ARBA00022525"/>
    </source>
</evidence>
<dbReference type="InterPro" id="IPR008993">
    <property type="entry name" value="TIMP-like_OB-fold"/>
</dbReference>
<name>A0ABN8MZD9_9CNID</name>
<evidence type="ECO:0000256" key="1">
    <source>
        <dbReference type="ARBA" id="ARBA00004613"/>
    </source>
</evidence>
<dbReference type="PROSITE" id="PS50189">
    <property type="entry name" value="NTR"/>
    <property type="match status" value="1"/>
</dbReference>
<keyword evidence="2" id="KW-0964">Secreted</keyword>
<protein>
    <recommendedName>
        <fullName evidence="5">NTR domain-containing protein</fullName>
    </recommendedName>
</protein>
<feature type="chain" id="PRO_5046142607" description="NTR domain-containing protein" evidence="4">
    <location>
        <begin position="21"/>
        <end position="179"/>
    </location>
</feature>
<accession>A0ABN8MZD9</accession>
<proteinExistence type="predicted"/>
<dbReference type="Pfam" id="PF00965">
    <property type="entry name" value="TIMP"/>
    <property type="match status" value="1"/>
</dbReference>
<dbReference type="EMBL" id="CALNXK010000007">
    <property type="protein sequence ID" value="CAH3039253.1"/>
    <property type="molecule type" value="Genomic_DNA"/>
</dbReference>
<comment type="caution">
    <text evidence="6">The sequence shown here is derived from an EMBL/GenBank/DDBJ whole genome shotgun (WGS) entry which is preliminary data.</text>
</comment>
<evidence type="ECO:0000259" key="5">
    <source>
        <dbReference type="PROSITE" id="PS50189"/>
    </source>
</evidence>
<evidence type="ECO:0000256" key="3">
    <source>
        <dbReference type="ARBA" id="ARBA00023157"/>
    </source>
</evidence>
<keyword evidence="7" id="KW-1185">Reference proteome</keyword>
<evidence type="ECO:0000313" key="6">
    <source>
        <dbReference type="EMBL" id="CAH3039253.1"/>
    </source>
</evidence>
<feature type="domain" description="NTR" evidence="5">
    <location>
        <begin position="24"/>
        <end position="172"/>
    </location>
</feature>
<dbReference type="SUPFAM" id="SSF50242">
    <property type="entry name" value="TIMP-like"/>
    <property type="match status" value="1"/>
</dbReference>
<organism evidence="6 7">
    <name type="scientific">Porites lobata</name>
    <dbReference type="NCBI Taxonomy" id="104759"/>
    <lineage>
        <taxon>Eukaryota</taxon>
        <taxon>Metazoa</taxon>
        <taxon>Cnidaria</taxon>
        <taxon>Anthozoa</taxon>
        <taxon>Hexacorallia</taxon>
        <taxon>Scleractinia</taxon>
        <taxon>Fungiina</taxon>
        <taxon>Poritidae</taxon>
        <taxon>Porites</taxon>
    </lineage>
</organism>
<evidence type="ECO:0000256" key="4">
    <source>
        <dbReference type="SAM" id="SignalP"/>
    </source>
</evidence>
<dbReference type="InterPro" id="IPR001820">
    <property type="entry name" value="TIMP"/>
</dbReference>
<sequence length="179" mass="20236">MSALYFTSVLFCIFMTATQACFSCPSCPKTDLQRDFCAASFVLHAKVLSGPTQEVTPEDEELKKISTYDPHDVYRLKIIKIFKGGEKITQLPGIQFTGIHNESIVIKYHTPAAWWKLCIPSLSALDRGHDYLLSGYIEEGKLRSSFCDVRRTWDSVTHKQKRGLRGQYNEKCAPVPVAL</sequence>
<gene>
    <name evidence="6" type="ORF">PLOB_00043113</name>
</gene>
<comment type="subcellular location">
    <subcellularLocation>
        <location evidence="1">Secreted</location>
    </subcellularLocation>
</comment>
<dbReference type="PANTHER" id="PTHR11844">
    <property type="entry name" value="METALLOPROTEASE INHIBITOR"/>
    <property type="match status" value="1"/>
</dbReference>
<dbReference type="SMART" id="SM00206">
    <property type="entry name" value="NTR"/>
    <property type="match status" value="1"/>
</dbReference>
<keyword evidence="3" id="KW-1015">Disulfide bond</keyword>
<feature type="signal peptide" evidence="4">
    <location>
        <begin position="1"/>
        <end position="20"/>
    </location>
</feature>